<keyword evidence="3 11" id="KW-0597">Phosphoprotein</keyword>
<evidence type="ECO:0000313" key="14">
    <source>
        <dbReference type="Proteomes" id="UP000443582"/>
    </source>
</evidence>
<feature type="binding site" evidence="11">
    <location>
        <position position="242"/>
    </location>
    <ligand>
        <name>Mg(2+)</name>
        <dbReference type="ChEBI" id="CHEBI:18420"/>
    </ligand>
</feature>
<keyword evidence="7 11" id="KW-0418">Kinase</keyword>
<organism evidence="13 14">
    <name type="scientific">Halobacteriovorax vibrionivorans</name>
    <dbReference type="NCBI Taxonomy" id="2152716"/>
    <lineage>
        <taxon>Bacteria</taxon>
        <taxon>Pseudomonadati</taxon>
        <taxon>Bdellovibrionota</taxon>
        <taxon>Bacteriovoracia</taxon>
        <taxon>Bacteriovoracales</taxon>
        <taxon>Halobacteriovoraceae</taxon>
        <taxon>Halobacteriovorax</taxon>
    </lineage>
</organism>
<protein>
    <recommendedName>
        <fullName evidence="11">Stress response kinase A</fullName>
        <ecNumber evidence="11">2.7.11.1</ecNumber>
    </recommendedName>
    <alternativeName>
        <fullName evidence="11">Serine/threonine-protein kinase SrkA</fullName>
    </alternativeName>
</protein>
<dbReference type="HAMAP" id="MF_01497">
    <property type="entry name" value="SrkA_kinase"/>
    <property type="match status" value="1"/>
</dbReference>
<accession>A0ABY0IEU3</accession>
<dbReference type="PANTHER" id="PTHR39573:SF1">
    <property type="entry name" value="STRESS RESPONSE KINASE A"/>
    <property type="match status" value="1"/>
</dbReference>
<dbReference type="Gene3D" id="3.30.200.70">
    <property type="match status" value="1"/>
</dbReference>
<comment type="subunit">
    <text evidence="11">Monomer.</text>
</comment>
<comment type="function">
    <text evidence="11">A protein kinase that phosphorylates Ser and Thr residues. Probably acts to suppress the effects of stress linked to accumulation of reactive oxygen species. Probably involved in the extracytoplasmic stress response.</text>
</comment>
<evidence type="ECO:0000256" key="1">
    <source>
        <dbReference type="ARBA" id="ARBA00022490"/>
    </source>
</evidence>
<evidence type="ECO:0000256" key="5">
    <source>
        <dbReference type="ARBA" id="ARBA00022723"/>
    </source>
</evidence>
<evidence type="ECO:0000256" key="4">
    <source>
        <dbReference type="ARBA" id="ARBA00022679"/>
    </source>
</evidence>
<evidence type="ECO:0000256" key="2">
    <source>
        <dbReference type="ARBA" id="ARBA00022527"/>
    </source>
</evidence>
<dbReference type="Proteomes" id="UP000443582">
    <property type="component" value="Unassembled WGS sequence"/>
</dbReference>
<comment type="similarity">
    <text evidence="11">Belongs to the SrkA/RdoA protein kinase family.</text>
</comment>
<dbReference type="Pfam" id="PF01636">
    <property type="entry name" value="APH"/>
    <property type="match status" value="1"/>
</dbReference>
<feature type="domain" description="Aminoglycoside phosphotransferase" evidence="12">
    <location>
        <begin position="51"/>
        <end position="283"/>
    </location>
</feature>
<dbReference type="GO" id="GO:0004674">
    <property type="term" value="F:protein serine/threonine kinase activity"/>
    <property type="evidence" value="ECO:0007669"/>
    <property type="project" value="UniProtKB-KW"/>
</dbReference>
<dbReference type="Gene3D" id="1.10.510.10">
    <property type="entry name" value="Transferase(Phosphotransferase) domain 1"/>
    <property type="match status" value="1"/>
</dbReference>
<feature type="active site" description="Proton acceptor" evidence="11">
    <location>
        <position position="225"/>
    </location>
</feature>
<keyword evidence="1 11" id="KW-0963">Cytoplasm</keyword>
<evidence type="ECO:0000313" key="13">
    <source>
        <dbReference type="EMBL" id="RZF21458.1"/>
    </source>
</evidence>
<reference evidence="14" key="1">
    <citation type="journal article" date="2019" name="Int. J. Syst. Evol. Microbiol.">
        <title>Halobacteriovorax valvorus sp. nov., a novel prokaryotic predator isolated from coastal seawater of China.</title>
        <authorList>
            <person name="Chen M.-X."/>
        </authorList>
    </citation>
    <scope>NUCLEOTIDE SEQUENCE [LARGE SCALE GENOMIC DNA]</scope>
    <source>
        <strain evidence="14">BL9</strain>
    </source>
</reference>
<dbReference type="EC" id="2.7.11.1" evidence="11"/>
<sequence>MRKRMIFYMSKYVWGSEETQYFFKLNPEAILDAIDAVGFKTTGRCLPLNSIENRVYEIEVDRPESEINSPSDNFIVAKFYRPGRWTKEQIRDEHDFLNDLVEAEVPVIPPLNIDGETLFEMPDHKILYCLYEKRGGRNPEEMNEEQLEIMGRSLARIHSVGALKAAEHRIKLTPESYGEANLNYLKSTDYIPADIRESFITICDQIIRESKPLFENMNFQRVHGDFHKGNIILRGDDSYFVDFDDMVMGPVVQDVWPICPGDDQQSIIDRNIFLDAYDSIRSFPYEQLKLIPSLRALRLIHFSAWIAKRWDDPSFKYTFGYFESPNYWYGQMNDLRALLSKIIEVKNPYVY</sequence>
<dbReference type="SUPFAM" id="SSF56112">
    <property type="entry name" value="Protein kinase-like (PK-like)"/>
    <property type="match status" value="1"/>
</dbReference>
<evidence type="ECO:0000256" key="11">
    <source>
        <dbReference type="HAMAP-Rule" id="MF_01497"/>
    </source>
</evidence>
<evidence type="ECO:0000256" key="8">
    <source>
        <dbReference type="ARBA" id="ARBA00022840"/>
    </source>
</evidence>
<keyword evidence="5 11" id="KW-0479">Metal-binding</keyword>
<dbReference type="InterPro" id="IPR032882">
    <property type="entry name" value="SrkA/RdoA"/>
</dbReference>
<evidence type="ECO:0000256" key="10">
    <source>
        <dbReference type="ARBA" id="ARBA00023016"/>
    </source>
</evidence>
<comment type="caution">
    <text evidence="13">The sequence shown here is derived from an EMBL/GenBank/DDBJ whole genome shotgun (WGS) entry which is preliminary data.</text>
</comment>
<evidence type="ECO:0000256" key="6">
    <source>
        <dbReference type="ARBA" id="ARBA00022741"/>
    </source>
</evidence>
<keyword evidence="9 11" id="KW-0460">Magnesium</keyword>
<name>A0ABY0IEU3_9BACT</name>
<feature type="active site" evidence="11">
    <location>
        <position position="242"/>
    </location>
</feature>
<comment type="catalytic activity">
    <reaction evidence="11">
        <text>L-seryl-[protein] + ATP = O-phospho-L-seryl-[protein] + ADP + H(+)</text>
        <dbReference type="Rhea" id="RHEA:17989"/>
        <dbReference type="Rhea" id="RHEA-COMP:9863"/>
        <dbReference type="Rhea" id="RHEA-COMP:11604"/>
        <dbReference type="ChEBI" id="CHEBI:15378"/>
        <dbReference type="ChEBI" id="CHEBI:29999"/>
        <dbReference type="ChEBI" id="CHEBI:30616"/>
        <dbReference type="ChEBI" id="CHEBI:83421"/>
        <dbReference type="ChEBI" id="CHEBI:456216"/>
        <dbReference type="EC" id="2.7.11.1"/>
    </reaction>
</comment>
<dbReference type="Gene3D" id="1.20.1270.170">
    <property type="match status" value="1"/>
</dbReference>
<gene>
    <name evidence="11" type="primary">srkA</name>
    <name evidence="13" type="ORF">DAY19_07160</name>
</gene>
<dbReference type="InterPro" id="IPR011009">
    <property type="entry name" value="Kinase-like_dom_sf"/>
</dbReference>
<keyword evidence="8 11" id="KW-0067">ATP-binding</keyword>
<comment type="cofactor">
    <cofactor evidence="11">
        <name>Mg(2+)</name>
        <dbReference type="ChEBI" id="CHEBI:18420"/>
    </cofactor>
</comment>
<evidence type="ECO:0000259" key="12">
    <source>
        <dbReference type="Pfam" id="PF01636"/>
    </source>
</evidence>
<comment type="subcellular location">
    <subcellularLocation>
        <location evidence="11">Cytoplasm</location>
    </subcellularLocation>
</comment>
<dbReference type="PANTHER" id="PTHR39573">
    <property type="entry name" value="STRESS RESPONSE KINASE A"/>
    <property type="match status" value="1"/>
</dbReference>
<proteinExistence type="inferred from homology"/>
<keyword evidence="14" id="KW-1185">Reference proteome</keyword>
<keyword evidence="6 11" id="KW-0547">Nucleotide-binding</keyword>
<evidence type="ECO:0000256" key="3">
    <source>
        <dbReference type="ARBA" id="ARBA00022553"/>
    </source>
</evidence>
<evidence type="ECO:0000256" key="9">
    <source>
        <dbReference type="ARBA" id="ARBA00022842"/>
    </source>
</evidence>
<dbReference type="EMBL" id="QDKL01000002">
    <property type="protein sequence ID" value="RZF21458.1"/>
    <property type="molecule type" value="Genomic_DNA"/>
</dbReference>
<feature type="binding site" evidence="11">
    <location>
        <position position="230"/>
    </location>
    <ligand>
        <name>Mg(2+)</name>
        <dbReference type="ChEBI" id="CHEBI:18420"/>
    </ligand>
</feature>
<evidence type="ECO:0000256" key="7">
    <source>
        <dbReference type="ARBA" id="ARBA00022777"/>
    </source>
</evidence>
<keyword evidence="2 11" id="KW-0723">Serine/threonine-protein kinase</keyword>
<feature type="site" description="ATP" evidence="11">
    <location>
        <position position="50"/>
    </location>
</feature>
<keyword evidence="4 11" id="KW-0808">Transferase</keyword>
<dbReference type="InterPro" id="IPR002575">
    <property type="entry name" value="Aminoglycoside_PTrfase"/>
</dbReference>
<keyword evidence="10 11" id="KW-0346">Stress response</keyword>
<comment type="catalytic activity">
    <reaction evidence="11">
        <text>L-threonyl-[protein] + ATP = O-phospho-L-threonyl-[protein] + ADP + H(+)</text>
        <dbReference type="Rhea" id="RHEA:46608"/>
        <dbReference type="Rhea" id="RHEA-COMP:11060"/>
        <dbReference type="Rhea" id="RHEA-COMP:11605"/>
        <dbReference type="ChEBI" id="CHEBI:15378"/>
        <dbReference type="ChEBI" id="CHEBI:30013"/>
        <dbReference type="ChEBI" id="CHEBI:30616"/>
        <dbReference type="ChEBI" id="CHEBI:61977"/>
        <dbReference type="ChEBI" id="CHEBI:456216"/>
        <dbReference type="EC" id="2.7.11.1"/>
    </reaction>
</comment>
<dbReference type="NCBIfam" id="NF008738">
    <property type="entry name" value="PRK11768.1"/>
    <property type="match status" value="1"/>
</dbReference>